<dbReference type="InterPro" id="IPR000330">
    <property type="entry name" value="SNF2_N"/>
</dbReference>
<keyword evidence="5" id="KW-0862">Zinc</keyword>
<dbReference type="SMART" id="SM00490">
    <property type="entry name" value="HELICc"/>
    <property type="match status" value="1"/>
</dbReference>
<dbReference type="SUPFAM" id="SSF57850">
    <property type="entry name" value="RING/U-box"/>
    <property type="match status" value="1"/>
</dbReference>
<accession>A0A6C0KF29</accession>
<dbReference type="Pfam" id="PF00176">
    <property type="entry name" value="SNF2-rel_dom"/>
    <property type="match status" value="1"/>
</dbReference>
<dbReference type="SUPFAM" id="SSF52540">
    <property type="entry name" value="P-loop containing nucleoside triphosphate hydrolases"/>
    <property type="match status" value="1"/>
</dbReference>
<keyword evidence="2" id="KW-0547">Nucleotide-binding</keyword>
<dbReference type="GO" id="GO:0008270">
    <property type="term" value="F:zinc ion binding"/>
    <property type="evidence" value="ECO:0007669"/>
    <property type="project" value="UniProtKB-KW"/>
</dbReference>
<dbReference type="PROSITE" id="PS00518">
    <property type="entry name" value="ZF_RING_1"/>
    <property type="match status" value="1"/>
</dbReference>
<dbReference type="GO" id="GO:0005634">
    <property type="term" value="C:nucleus"/>
    <property type="evidence" value="ECO:0007669"/>
    <property type="project" value="TreeGrafter"/>
</dbReference>
<evidence type="ECO:0000259" key="7">
    <source>
        <dbReference type="PROSITE" id="PS50089"/>
    </source>
</evidence>
<evidence type="ECO:0000313" key="8">
    <source>
        <dbReference type="EMBL" id="QHU15746.1"/>
    </source>
</evidence>
<dbReference type="GO" id="GO:0006281">
    <property type="term" value="P:DNA repair"/>
    <property type="evidence" value="ECO:0007669"/>
    <property type="project" value="TreeGrafter"/>
</dbReference>
<reference evidence="8" key="1">
    <citation type="journal article" date="2020" name="Nature">
        <title>Giant virus diversity and host interactions through global metagenomics.</title>
        <authorList>
            <person name="Schulz F."/>
            <person name="Roux S."/>
            <person name="Paez-Espino D."/>
            <person name="Jungbluth S."/>
            <person name="Walsh D.A."/>
            <person name="Denef V.J."/>
            <person name="McMahon K.D."/>
            <person name="Konstantinidis K.T."/>
            <person name="Eloe-Fadrosh E.A."/>
            <person name="Kyrpides N.C."/>
            <person name="Woyke T."/>
        </authorList>
    </citation>
    <scope>NUCLEOTIDE SEQUENCE</scope>
    <source>
        <strain evidence="8">GVMAG-S-3300010158-109</strain>
    </source>
</reference>
<dbReference type="InterPro" id="IPR017907">
    <property type="entry name" value="Znf_RING_CS"/>
</dbReference>
<dbReference type="InterPro" id="IPR001841">
    <property type="entry name" value="Znf_RING"/>
</dbReference>
<dbReference type="GO" id="GO:0005524">
    <property type="term" value="F:ATP binding"/>
    <property type="evidence" value="ECO:0007669"/>
    <property type="project" value="UniProtKB-KW"/>
</dbReference>
<evidence type="ECO:0000256" key="5">
    <source>
        <dbReference type="ARBA" id="ARBA00022833"/>
    </source>
</evidence>
<evidence type="ECO:0000256" key="3">
    <source>
        <dbReference type="ARBA" id="ARBA00022771"/>
    </source>
</evidence>
<evidence type="ECO:0000256" key="1">
    <source>
        <dbReference type="ARBA" id="ARBA00022723"/>
    </source>
</evidence>
<sequence>MEEIVIAQPDRISIPLFLHQLKSIEEMERLERTHEIELTSSIYITTKIGVLGDLPGYGKSLSTLGLISRTVDDPLDDTTAVEQKTVFQFVSQIKVEMLQQVKCTLILVNVSLISQWIQELNRTLLRFTSIYKNSEIEDIDLNAYDVILVGNNIYNLFSQVYRKKSWKRFIIDEPASLKLPAMESSHAQFYWLITGTPNELYQKRRTGFLNDLLPPDDMADIFQHLIIKNDDQFVKSSYVMPTTRHLYYKCAGNLSEFFEGIVPDSMLEMLQAGNISGVFNMLENGTQETTTLFDAYKSRKMKRLTELQKEKEMDEKIIEKIEAIHNCINLLDEKVFKYILHQPCMICNKPHTMEPFVLSCCHHIFCGKCVTDICPICKTVGVQKMQLALKQANSGEEAVHYSHFSQSYSNTRCPYKMSILMDIIGDVTNKKILIFSNYNESFVVVKKFLEERNLLYLELRGTKEKRDNTIDAYKTGVVNILLLNTIHSGAGLNLQETSDIILFHKIHEYQRVQVIGRANRIGRKIQLTVHCLE</sequence>
<dbReference type="GO" id="GO:0016787">
    <property type="term" value="F:hydrolase activity"/>
    <property type="evidence" value="ECO:0007669"/>
    <property type="project" value="UniProtKB-KW"/>
</dbReference>
<dbReference type="Gene3D" id="3.40.50.10810">
    <property type="entry name" value="Tandem AAA-ATPase domain"/>
    <property type="match status" value="1"/>
</dbReference>
<evidence type="ECO:0000256" key="4">
    <source>
        <dbReference type="ARBA" id="ARBA00022801"/>
    </source>
</evidence>
<organism evidence="8">
    <name type="scientific">viral metagenome</name>
    <dbReference type="NCBI Taxonomy" id="1070528"/>
    <lineage>
        <taxon>unclassified sequences</taxon>
        <taxon>metagenomes</taxon>
        <taxon>organismal metagenomes</taxon>
    </lineage>
</organism>
<dbReference type="PANTHER" id="PTHR45626">
    <property type="entry name" value="TRANSCRIPTION TERMINATION FACTOR 2-RELATED"/>
    <property type="match status" value="1"/>
</dbReference>
<keyword evidence="1" id="KW-0479">Metal-binding</keyword>
<name>A0A6C0KF29_9ZZZZ</name>
<dbReference type="InterPro" id="IPR027417">
    <property type="entry name" value="P-loop_NTPase"/>
</dbReference>
<evidence type="ECO:0000256" key="6">
    <source>
        <dbReference type="ARBA" id="ARBA00022840"/>
    </source>
</evidence>
<dbReference type="InterPro" id="IPR050628">
    <property type="entry name" value="SNF2_RAD54_helicase_TF"/>
</dbReference>
<keyword evidence="3" id="KW-0863">Zinc-finger</keyword>
<dbReference type="EMBL" id="MN740867">
    <property type="protein sequence ID" value="QHU15746.1"/>
    <property type="molecule type" value="Genomic_DNA"/>
</dbReference>
<feature type="domain" description="RING-type" evidence="7">
    <location>
        <begin position="344"/>
        <end position="378"/>
    </location>
</feature>
<dbReference type="GO" id="GO:0008094">
    <property type="term" value="F:ATP-dependent activity, acting on DNA"/>
    <property type="evidence" value="ECO:0007669"/>
    <property type="project" value="TreeGrafter"/>
</dbReference>
<proteinExistence type="predicted"/>
<dbReference type="AlphaFoldDB" id="A0A6C0KF29"/>
<dbReference type="InterPro" id="IPR001650">
    <property type="entry name" value="Helicase_C-like"/>
</dbReference>
<keyword evidence="4" id="KW-0378">Hydrolase</keyword>
<evidence type="ECO:0000256" key="2">
    <source>
        <dbReference type="ARBA" id="ARBA00022741"/>
    </source>
</evidence>
<dbReference type="InterPro" id="IPR038718">
    <property type="entry name" value="SNF2-like_sf"/>
</dbReference>
<protein>
    <recommendedName>
        <fullName evidence="7">RING-type domain-containing protein</fullName>
    </recommendedName>
</protein>
<dbReference type="Pfam" id="PF00271">
    <property type="entry name" value="Helicase_C"/>
    <property type="match status" value="1"/>
</dbReference>
<dbReference type="PROSITE" id="PS50089">
    <property type="entry name" value="ZF_RING_2"/>
    <property type="match status" value="1"/>
</dbReference>
<keyword evidence="6" id="KW-0067">ATP-binding</keyword>
<dbReference type="Gene3D" id="3.40.50.300">
    <property type="entry name" value="P-loop containing nucleotide triphosphate hydrolases"/>
    <property type="match status" value="1"/>
</dbReference>